<dbReference type="OrthoDB" id="3563078at2759"/>
<dbReference type="EMBL" id="PQXO01000120">
    <property type="protein sequence ID" value="TGO89205.1"/>
    <property type="molecule type" value="Genomic_DNA"/>
</dbReference>
<reference evidence="1 2" key="1">
    <citation type="submission" date="2017-12" db="EMBL/GenBank/DDBJ databases">
        <title>Comparative genomics of Botrytis spp.</title>
        <authorList>
            <person name="Valero-Jimenez C.A."/>
            <person name="Tapia P."/>
            <person name="Veloso J."/>
            <person name="Silva-Moreno E."/>
            <person name="Staats M."/>
            <person name="Valdes J.H."/>
            <person name="Van Kan J.A.L."/>
        </authorList>
    </citation>
    <scope>NUCLEOTIDE SEQUENCE [LARGE SCALE GENOMIC DNA]</scope>
    <source>
        <strain evidence="1 2">MUCL3349</strain>
    </source>
</reference>
<sequence length="76" mass="8226">MAGEKHHEYLVSIGATAASDYRDPEVVRNVIEEVNTLDMGLEIGFHATTENVTSQLSADILSAMGNRQGKLVLTLP</sequence>
<dbReference type="AlphaFoldDB" id="A0A4Z1KX89"/>
<evidence type="ECO:0008006" key="3">
    <source>
        <dbReference type="Google" id="ProtNLM"/>
    </source>
</evidence>
<keyword evidence="2" id="KW-1185">Reference proteome</keyword>
<name>A0A4Z1KX89_9HELO</name>
<evidence type="ECO:0000313" key="1">
    <source>
        <dbReference type="EMBL" id="TGO89205.1"/>
    </source>
</evidence>
<organism evidence="1 2">
    <name type="scientific">Botrytis porri</name>
    <dbReference type="NCBI Taxonomy" id="87229"/>
    <lineage>
        <taxon>Eukaryota</taxon>
        <taxon>Fungi</taxon>
        <taxon>Dikarya</taxon>
        <taxon>Ascomycota</taxon>
        <taxon>Pezizomycotina</taxon>
        <taxon>Leotiomycetes</taxon>
        <taxon>Helotiales</taxon>
        <taxon>Sclerotiniaceae</taxon>
        <taxon>Botrytis</taxon>
    </lineage>
</organism>
<gene>
    <name evidence="1" type="ORF">BPOR_0120g00130</name>
</gene>
<proteinExistence type="predicted"/>
<dbReference type="Gene3D" id="3.40.50.720">
    <property type="entry name" value="NAD(P)-binding Rossmann-like Domain"/>
    <property type="match status" value="1"/>
</dbReference>
<evidence type="ECO:0000313" key="2">
    <source>
        <dbReference type="Proteomes" id="UP000297280"/>
    </source>
</evidence>
<comment type="caution">
    <text evidence="1">The sequence shown here is derived from an EMBL/GenBank/DDBJ whole genome shotgun (WGS) entry which is preliminary data.</text>
</comment>
<accession>A0A4Z1KX89</accession>
<protein>
    <recommendedName>
        <fullName evidence="3">Alcohol dehydrogenase-like C-terminal domain-containing protein</fullName>
    </recommendedName>
</protein>
<dbReference type="Proteomes" id="UP000297280">
    <property type="component" value="Unassembled WGS sequence"/>
</dbReference>